<reference evidence="2 3" key="1">
    <citation type="journal article" date="2024" name="IMA Fungus">
        <title>Apiospora arundinis, a panoply of carbohydrate-active enzymes and secondary metabolites.</title>
        <authorList>
            <person name="Sorensen T."/>
            <person name="Petersen C."/>
            <person name="Muurmann A.T."/>
            <person name="Christiansen J.V."/>
            <person name="Brundto M.L."/>
            <person name="Overgaard C.K."/>
            <person name="Boysen A.T."/>
            <person name="Wollenberg R.D."/>
            <person name="Larsen T.O."/>
            <person name="Sorensen J.L."/>
            <person name="Nielsen K.L."/>
            <person name="Sondergaard T.E."/>
        </authorList>
    </citation>
    <scope>NUCLEOTIDE SEQUENCE [LARGE SCALE GENOMIC DNA]</scope>
    <source>
        <strain evidence="2 3">AAU 773</strain>
    </source>
</reference>
<comment type="caution">
    <text evidence="2">The sequence shown here is derived from an EMBL/GenBank/DDBJ whole genome shotgun (WGS) entry which is preliminary data.</text>
</comment>
<feature type="signal peptide" evidence="1">
    <location>
        <begin position="1"/>
        <end position="18"/>
    </location>
</feature>
<organism evidence="2 3">
    <name type="scientific">Apiospora arundinis</name>
    <dbReference type="NCBI Taxonomy" id="335852"/>
    <lineage>
        <taxon>Eukaryota</taxon>
        <taxon>Fungi</taxon>
        <taxon>Dikarya</taxon>
        <taxon>Ascomycota</taxon>
        <taxon>Pezizomycotina</taxon>
        <taxon>Sordariomycetes</taxon>
        <taxon>Xylariomycetidae</taxon>
        <taxon>Amphisphaeriales</taxon>
        <taxon>Apiosporaceae</taxon>
        <taxon>Apiospora</taxon>
    </lineage>
</organism>
<keyword evidence="1" id="KW-0732">Signal</keyword>
<sequence>MRLNLTLLVLGVAGLSSAAIINVEGVQYFAREDAIGDMVSRANGANGNRPTPSGQCCVANTSLNEDTCKAANGQQGRCVPGGNNCGSTLSCVPQSNLGCINSIQERGKNLCRAKVGNNRYQDGNRVISNLNQAKVN</sequence>
<evidence type="ECO:0000313" key="3">
    <source>
        <dbReference type="Proteomes" id="UP001390339"/>
    </source>
</evidence>
<protein>
    <submittedName>
        <fullName evidence="2">Uncharacterized protein</fullName>
    </submittedName>
</protein>
<keyword evidence="3" id="KW-1185">Reference proteome</keyword>
<gene>
    <name evidence="2" type="ORF">PGQ11_012878</name>
</gene>
<accession>A0ABR2I411</accession>
<dbReference type="Proteomes" id="UP001390339">
    <property type="component" value="Unassembled WGS sequence"/>
</dbReference>
<feature type="chain" id="PRO_5046576827" evidence="1">
    <location>
        <begin position="19"/>
        <end position="136"/>
    </location>
</feature>
<evidence type="ECO:0000313" key="2">
    <source>
        <dbReference type="EMBL" id="KAK8856966.1"/>
    </source>
</evidence>
<name>A0ABR2I411_9PEZI</name>
<dbReference type="EMBL" id="JAPCWZ010000007">
    <property type="protein sequence ID" value="KAK8856966.1"/>
    <property type="molecule type" value="Genomic_DNA"/>
</dbReference>
<proteinExistence type="predicted"/>
<evidence type="ECO:0000256" key="1">
    <source>
        <dbReference type="SAM" id="SignalP"/>
    </source>
</evidence>